<keyword evidence="3 8" id="KW-1133">Transmembrane helix</keyword>
<evidence type="ECO:0000256" key="4">
    <source>
        <dbReference type="ARBA" id="ARBA00023040"/>
    </source>
</evidence>
<proteinExistence type="predicted"/>
<evidence type="ECO:0000259" key="9">
    <source>
        <dbReference type="PROSITE" id="PS50262"/>
    </source>
</evidence>
<evidence type="ECO:0000256" key="1">
    <source>
        <dbReference type="ARBA" id="ARBA00004370"/>
    </source>
</evidence>
<dbReference type="SUPFAM" id="SSF81321">
    <property type="entry name" value="Family A G protein-coupled receptor-like"/>
    <property type="match status" value="1"/>
</dbReference>
<evidence type="ECO:0000256" key="3">
    <source>
        <dbReference type="ARBA" id="ARBA00022989"/>
    </source>
</evidence>
<keyword evidence="7" id="KW-0807">Transducer</keyword>
<reference evidence="10" key="2">
    <citation type="submission" date="2025-08" db="UniProtKB">
        <authorList>
            <consortium name="Ensembl"/>
        </authorList>
    </citation>
    <scope>IDENTIFICATION</scope>
</reference>
<dbReference type="InterPro" id="IPR050119">
    <property type="entry name" value="CCR1-9-like"/>
</dbReference>
<dbReference type="GO" id="GO:0009897">
    <property type="term" value="C:external side of plasma membrane"/>
    <property type="evidence" value="ECO:0007669"/>
    <property type="project" value="TreeGrafter"/>
</dbReference>
<keyword evidence="4" id="KW-0297">G-protein coupled receptor</keyword>
<evidence type="ECO:0000256" key="2">
    <source>
        <dbReference type="ARBA" id="ARBA00022692"/>
    </source>
</evidence>
<dbReference type="PANTHER" id="PTHR10489:SF730">
    <property type="entry name" value="CHEMOKINE XC RECEPTOR 1"/>
    <property type="match status" value="1"/>
</dbReference>
<evidence type="ECO:0000256" key="5">
    <source>
        <dbReference type="ARBA" id="ARBA00023136"/>
    </source>
</evidence>
<evidence type="ECO:0000256" key="7">
    <source>
        <dbReference type="ARBA" id="ARBA00023224"/>
    </source>
</evidence>
<feature type="domain" description="G-protein coupled receptors family 1 profile" evidence="9">
    <location>
        <begin position="56"/>
        <end position="100"/>
    </location>
</feature>
<evidence type="ECO:0000313" key="10">
    <source>
        <dbReference type="Ensembl" id="ENSPNAP00000061246.1"/>
    </source>
</evidence>
<dbReference type="PROSITE" id="PS50262">
    <property type="entry name" value="G_PROTEIN_RECEP_F1_2"/>
    <property type="match status" value="1"/>
</dbReference>
<keyword evidence="2 8" id="KW-0812">Transmembrane</keyword>
<dbReference type="AlphaFoldDB" id="A0AAR2KGK3"/>
<dbReference type="InterPro" id="IPR017452">
    <property type="entry name" value="GPCR_Rhodpsn_7TM"/>
</dbReference>
<dbReference type="GO" id="GO:0016493">
    <property type="term" value="F:C-C chemokine receptor activity"/>
    <property type="evidence" value="ECO:0007669"/>
    <property type="project" value="TreeGrafter"/>
</dbReference>
<keyword evidence="6" id="KW-0675">Receptor</keyword>
<sequence length="100" mass="11071">STDLESLVTSVYYGYSNNYVDNFLPTEAFSYKTVTKFGSVAVPMFFTIVVLLSLIGNILVLVILGLGKNLKSLTNIFILNLALSDLIFTLGLPFRACFYI</sequence>
<comment type="subcellular location">
    <subcellularLocation>
        <location evidence="1">Membrane</location>
    </subcellularLocation>
</comment>
<evidence type="ECO:0000256" key="6">
    <source>
        <dbReference type="ARBA" id="ARBA00023170"/>
    </source>
</evidence>
<dbReference type="Proteomes" id="UP001501920">
    <property type="component" value="Chromosome 9"/>
</dbReference>
<dbReference type="Pfam" id="PF00001">
    <property type="entry name" value="7tm_1"/>
    <property type="match status" value="1"/>
</dbReference>
<feature type="transmembrane region" description="Helical" evidence="8">
    <location>
        <begin position="76"/>
        <end position="94"/>
    </location>
</feature>
<dbReference type="GO" id="GO:0019722">
    <property type="term" value="P:calcium-mediated signaling"/>
    <property type="evidence" value="ECO:0007669"/>
    <property type="project" value="TreeGrafter"/>
</dbReference>
<name>A0AAR2KGK3_PYGNA</name>
<dbReference type="Gene3D" id="1.20.1070.10">
    <property type="entry name" value="Rhodopsin 7-helix transmembrane proteins"/>
    <property type="match status" value="1"/>
</dbReference>
<keyword evidence="5 8" id="KW-0472">Membrane</keyword>
<evidence type="ECO:0000313" key="11">
    <source>
        <dbReference type="Proteomes" id="UP001501920"/>
    </source>
</evidence>
<dbReference type="PANTHER" id="PTHR10489">
    <property type="entry name" value="CELL ADHESION MOLECULE"/>
    <property type="match status" value="1"/>
</dbReference>
<dbReference type="GO" id="GO:0060326">
    <property type="term" value="P:cell chemotaxis"/>
    <property type="evidence" value="ECO:0007669"/>
    <property type="project" value="TreeGrafter"/>
</dbReference>
<keyword evidence="11" id="KW-1185">Reference proteome</keyword>
<dbReference type="GO" id="GO:0007204">
    <property type="term" value="P:positive regulation of cytosolic calcium ion concentration"/>
    <property type="evidence" value="ECO:0007669"/>
    <property type="project" value="TreeGrafter"/>
</dbReference>
<evidence type="ECO:0000256" key="8">
    <source>
        <dbReference type="SAM" id="Phobius"/>
    </source>
</evidence>
<dbReference type="PRINTS" id="PR00237">
    <property type="entry name" value="GPCRRHODOPSN"/>
</dbReference>
<reference evidence="10 11" key="1">
    <citation type="submission" date="2020-10" db="EMBL/GenBank/DDBJ databases">
        <title>Pygocentrus nattereri (red-bellied piranha) genome, fPygNat1, primary haplotype.</title>
        <authorList>
            <person name="Myers G."/>
            <person name="Meyer A."/>
            <person name="Karagic N."/>
            <person name="Pippel M."/>
            <person name="Winkler S."/>
            <person name="Tracey A."/>
            <person name="Wood J."/>
            <person name="Formenti G."/>
            <person name="Howe K."/>
            <person name="Fedrigo O."/>
            <person name="Jarvis E.D."/>
        </authorList>
    </citation>
    <scope>NUCLEOTIDE SEQUENCE [LARGE SCALE GENOMIC DNA]</scope>
</reference>
<reference evidence="10" key="3">
    <citation type="submission" date="2025-09" db="UniProtKB">
        <authorList>
            <consortium name="Ensembl"/>
        </authorList>
    </citation>
    <scope>IDENTIFICATION</scope>
</reference>
<dbReference type="Ensembl" id="ENSPNAT00000042302.1">
    <property type="protein sequence ID" value="ENSPNAP00000061246.1"/>
    <property type="gene ID" value="ENSPNAG00000032734.1"/>
</dbReference>
<feature type="transmembrane region" description="Helical" evidence="8">
    <location>
        <begin position="40"/>
        <end position="64"/>
    </location>
</feature>
<accession>A0AAR2KGK3</accession>
<dbReference type="GO" id="GO:0006955">
    <property type="term" value="P:immune response"/>
    <property type="evidence" value="ECO:0007669"/>
    <property type="project" value="TreeGrafter"/>
</dbReference>
<protein>
    <recommendedName>
        <fullName evidence="9">G-protein coupled receptors family 1 profile domain-containing protein</fullName>
    </recommendedName>
</protein>
<dbReference type="InterPro" id="IPR000276">
    <property type="entry name" value="GPCR_Rhodpsn"/>
</dbReference>
<organism evidence="10 11">
    <name type="scientific">Pygocentrus nattereri</name>
    <name type="common">Red-bellied piranha</name>
    <dbReference type="NCBI Taxonomy" id="42514"/>
    <lineage>
        <taxon>Eukaryota</taxon>
        <taxon>Metazoa</taxon>
        <taxon>Chordata</taxon>
        <taxon>Craniata</taxon>
        <taxon>Vertebrata</taxon>
        <taxon>Euteleostomi</taxon>
        <taxon>Actinopterygii</taxon>
        <taxon>Neopterygii</taxon>
        <taxon>Teleostei</taxon>
        <taxon>Ostariophysi</taxon>
        <taxon>Characiformes</taxon>
        <taxon>Characoidei</taxon>
        <taxon>Pygocentrus</taxon>
    </lineage>
</organism>
<dbReference type="GO" id="GO:0019957">
    <property type="term" value="F:C-C chemokine binding"/>
    <property type="evidence" value="ECO:0007669"/>
    <property type="project" value="TreeGrafter"/>
</dbReference>